<dbReference type="EMBL" id="SMOG01000007">
    <property type="protein sequence ID" value="TDF73252.1"/>
    <property type="molecule type" value="Genomic_DNA"/>
</dbReference>
<protein>
    <submittedName>
        <fullName evidence="1">Transcription antitermination factor NusB</fullName>
    </submittedName>
</protein>
<organism evidence="1 2">
    <name type="scientific">Candidatus Syntrophosphaera thermopropionivorans</name>
    <dbReference type="NCBI Taxonomy" id="2593015"/>
    <lineage>
        <taxon>Bacteria</taxon>
        <taxon>Pseudomonadati</taxon>
        <taxon>Candidatus Cloacimonadota</taxon>
        <taxon>Candidatus Cloacimonadia</taxon>
        <taxon>Candidatus Cloacimonadales</taxon>
        <taxon>Candidatus Cloacimonadaceae</taxon>
        <taxon>Candidatus Syntrophosphaera</taxon>
    </lineage>
</organism>
<gene>
    <name evidence="1" type="primary">nusB</name>
    <name evidence="1" type="ORF">E0946_03510</name>
</gene>
<proteinExistence type="predicted"/>
<comment type="caution">
    <text evidence="1">The sequence shown here is derived from an EMBL/GenBank/DDBJ whole genome shotgun (WGS) entry which is preliminary data.</text>
</comment>
<dbReference type="Proteomes" id="UP000294588">
    <property type="component" value="Unassembled WGS sequence"/>
</dbReference>
<evidence type="ECO:0000313" key="2">
    <source>
        <dbReference type="Proteomes" id="UP000294588"/>
    </source>
</evidence>
<reference evidence="1" key="1">
    <citation type="submission" date="2019-03" db="EMBL/GenBank/DDBJ databases">
        <title>Candidatus Syntrophosphaera thermopropionivorans: a novel player in syntrophic propionate oxidation during anaerobic digestion.</title>
        <authorList>
            <person name="Dyksma S."/>
        </authorList>
    </citation>
    <scope>NUCLEOTIDE SEQUENCE</scope>
    <source>
        <strain evidence="1">W5</strain>
    </source>
</reference>
<evidence type="ECO:0000313" key="1">
    <source>
        <dbReference type="EMBL" id="TDF73252.1"/>
    </source>
</evidence>
<sequence length="156" mass="18169">MGQRRKARELAAQTLYALSFREFNPEYIEHEMLNVYPEILEELAEVDGLANYSEVFAFANDLVMNYIIHQKDIEKEIEKHSENWTISRMSTMDRSILYIAVYELMYTDTPPPVIINEALEIAKRFCDRATGKFLNGVLDAVNKDLQEREKIEGSKL</sequence>
<accession>A0AC61QJE9</accession>
<name>A0AC61QJE9_9BACT</name>
<keyword evidence="2" id="KW-1185">Reference proteome</keyword>